<proteinExistence type="predicted"/>
<organism evidence="1 2">
    <name type="scientific">Komagataeibacter medellinensis (strain NBRC 3288 / BCRC 11682 / LMG 1693 / Kondo 51)</name>
    <name type="common">Gluconacetobacter medellinensis</name>
    <dbReference type="NCBI Taxonomy" id="634177"/>
    <lineage>
        <taxon>Bacteria</taxon>
        <taxon>Pseudomonadati</taxon>
        <taxon>Pseudomonadota</taxon>
        <taxon>Alphaproteobacteria</taxon>
        <taxon>Acetobacterales</taxon>
        <taxon>Acetobacteraceae</taxon>
        <taxon>Komagataeibacter</taxon>
    </lineage>
</organism>
<dbReference type="Proteomes" id="UP000009044">
    <property type="component" value="Chromosome"/>
</dbReference>
<dbReference type="AlphaFoldDB" id="G2I748"/>
<dbReference type="PATRIC" id="fig|634177.7.peg.1757"/>
<sequence>MQIIDAEVLFSRLTDEDAKQARIYQANARNLDRYSRQQAEMGYDRAARACARDADACRERLEALLMTAMQTAYVPFRGKVS</sequence>
<name>G2I748_KOMMN</name>
<gene>
    <name evidence="1" type="ordered locus">GLX_15330</name>
</gene>
<accession>G2I748</accession>
<dbReference type="KEGG" id="gxy:GLX_15330"/>
<dbReference type="RefSeq" id="WP_014105487.1">
    <property type="nucleotide sequence ID" value="NC_016027.1"/>
</dbReference>
<reference evidence="2" key="1">
    <citation type="journal article" date="2011" name="J. Bacteriol.">
        <title>Complete genome sequence of NBRC 3288, a unique cellulose-nonproducing strain of Gluconacetobacter xylinus isolated from vinegar.</title>
        <authorList>
            <person name="Ogino H."/>
            <person name="Azuma Y."/>
            <person name="Hosoyama A."/>
            <person name="Nakazawa H."/>
            <person name="Matsutani M."/>
            <person name="Hasegawa A."/>
            <person name="Otsuyama K."/>
            <person name="Matsushita K."/>
            <person name="Fujita N."/>
            <person name="Shirai M."/>
        </authorList>
    </citation>
    <scope>NUCLEOTIDE SEQUENCE [LARGE SCALE GENOMIC DNA]</scope>
    <source>
        <strain evidence="2">NBRC 3288 / BCRC 11682 / LMG 1693</strain>
    </source>
</reference>
<dbReference type="HOGENOM" id="CLU_2569359_0_0_5"/>
<evidence type="ECO:0000313" key="1">
    <source>
        <dbReference type="EMBL" id="BAK83945.1"/>
    </source>
</evidence>
<protein>
    <submittedName>
        <fullName evidence="1">Uncharacterized protein</fullName>
    </submittedName>
</protein>
<dbReference type="EMBL" id="AP012159">
    <property type="protein sequence ID" value="BAK83945.1"/>
    <property type="molecule type" value="Genomic_DNA"/>
</dbReference>
<evidence type="ECO:0000313" key="2">
    <source>
        <dbReference type="Proteomes" id="UP000009044"/>
    </source>
</evidence>
<dbReference type="STRING" id="634177.GLX_15330"/>